<dbReference type="Pfam" id="PF00535">
    <property type="entry name" value="Glycos_transf_2"/>
    <property type="match status" value="1"/>
</dbReference>
<feature type="domain" description="Glycosyltransferase 2-like" evidence="5">
    <location>
        <begin position="8"/>
        <end position="134"/>
    </location>
</feature>
<comment type="pathway">
    <text evidence="1">Cell wall biogenesis; cell wall polysaccharide biosynthesis.</text>
</comment>
<dbReference type="GO" id="GO:0016757">
    <property type="term" value="F:glycosyltransferase activity"/>
    <property type="evidence" value="ECO:0007669"/>
    <property type="project" value="UniProtKB-KW"/>
</dbReference>
<dbReference type="RefSeq" id="WP_092650076.1">
    <property type="nucleotide sequence ID" value="NZ_FOHA01000002.1"/>
</dbReference>
<dbReference type="AlphaFoldDB" id="A0A1H9QNH5"/>
<dbReference type="PANTHER" id="PTHR43179:SF12">
    <property type="entry name" value="GALACTOFURANOSYLTRANSFERASE GLFT2"/>
    <property type="match status" value="1"/>
</dbReference>
<reference evidence="6 7" key="1">
    <citation type="submission" date="2016-10" db="EMBL/GenBank/DDBJ databases">
        <authorList>
            <person name="de Groot N.N."/>
        </authorList>
    </citation>
    <scope>NUCLEOTIDE SEQUENCE [LARGE SCALE GENOMIC DNA]</scope>
    <source>
        <strain evidence="6 7">DSM 13760</strain>
    </source>
</reference>
<dbReference type="OrthoDB" id="8773442at2"/>
<evidence type="ECO:0000256" key="2">
    <source>
        <dbReference type="ARBA" id="ARBA00006739"/>
    </source>
</evidence>
<dbReference type="Proteomes" id="UP000198948">
    <property type="component" value="Unassembled WGS sequence"/>
</dbReference>
<comment type="similarity">
    <text evidence="2">Belongs to the glycosyltransferase 2 family.</text>
</comment>
<evidence type="ECO:0000256" key="4">
    <source>
        <dbReference type="ARBA" id="ARBA00022679"/>
    </source>
</evidence>
<protein>
    <submittedName>
        <fullName evidence="6">Glycosyltransferase, GT2 family</fullName>
    </submittedName>
</protein>
<dbReference type="EMBL" id="FOHA01000002">
    <property type="protein sequence ID" value="SER62131.1"/>
    <property type="molecule type" value="Genomic_DNA"/>
</dbReference>
<keyword evidence="4 6" id="KW-0808">Transferase</keyword>
<organism evidence="6 7">
    <name type="scientific">Isobaculum melis</name>
    <dbReference type="NCBI Taxonomy" id="142588"/>
    <lineage>
        <taxon>Bacteria</taxon>
        <taxon>Bacillati</taxon>
        <taxon>Bacillota</taxon>
        <taxon>Bacilli</taxon>
        <taxon>Lactobacillales</taxon>
        <taxon>Carnobacteriaceae</taxon>
        <taxon>Isobaculum</taxon>
    </lineage>
</organism>
<dbReference type="SUPFAM" id="SSF53448">
    <property type="entry name" value="Nucleotide-diphospho-sugar transferases"/>
    <property type="match status" value="1"/>
</dbReference>
<dbReference type="STRING" id="142588.SAMN04488559_102192"/>
<gene>
    <name evidence="6" type="ORF">SAMN04488559_102192</name>
</gene>
<keyword evidence="3" id="KW-0328">Glycosyltransferase</keyword>
<evidence type="ECO:0000259" key="5">
    <source>
        <dbReference type="Pfam" id="PF00535"/>
    </source>
</evidence>
<dbReference type="InterPro" id="IPR029044">
    <property type="entry name" value="Nucleotide-diphossugar_trans"/>
</dbReference>
<evidence type="ECO:0000256" key="1">
    <source>
        <dbReference type="ARBA" id="ARBA00004776"/>
    </source>
</evidence>
<dbReference type="Gene3D" id="3.90.550.10">
    <property type="entry name" value="Spore Coat Polysaccharide Biosynthesis Protein SpsA, Chain A"/>
    <property type="match status" value="1"/>
</dbReference>
<dbReference type="PANTHER" id="PTHR43179">
    <property type="entry name" value="RHAMNOSYLTRANSFERASE WBBL"/>
    <property type="match status" value="1"/>
</dbReference>
<dbReference type="CDD" id="cd04186">
    <property type="entry name" value="GT_2_like_c"/>
    <property type="match status" value="1"/>
</dbReference>
<proteinExistence type="inferred from homology"/>
<evidence type="ECO:0000313" key="6">
    <source>
        <dbReference type="EMBL" id="SER62131.1"/>
    </source>
</evidence>
<evidence type="ECO:0000256" key="3">
    <source>
        <dbReference type="ARBA" id="ARBA00022676"/>
    </source>
</evidence>
<evidence type="ECO:0000313" key="7">
    <source>
        <dbReference type="Proteomes" id="UP000198948"/>
    </source>
</evidence>
<keyword evidence="7" id="KW-1185">Reference proteome</keyword>
<name>A0A1H9QNH5_9LACT</name>
<sequence length="295" mass="33077">MTQPAVYFIVLNYNNASDTIDCVRSIEALNYTNYQIVLVDNLSKDDSAKVLQEHFPQYPFIQTGENQGYAAGNNVGIDYAMNQGAAYICILNNDVLVAPDFLDILVDYAETHGKVGVLGPRICTYEDAQVLESAGSVVNFNKGQVTRLYHQAKEEAVAGKVIPCDYVGGACMLLKTDVIREVGMIPENYFLFYEENEWCVTIKKAGYDIFCVADAKVIHKGSASINKVSGLSEYFMYRNLIVFMKRNGTLKNRLIFYPYILLFAIKSGFTKKNGWRFMGYFKDGITGANKYTGKL</sequence>
<dbReference type="InterPro" id="IPR001173">
    <property type="entry name" value="Glyco_trans_2-like"/>
</dbReference>
<accession>A0A1H9QNH5</accession>